<feature type="chain" id="PRO_5036409944" description="Cathepsin L" evidence="7">
    <location>
        <begin position="17"/>
        <end position="336"/>
    </location>
</feature>
<keyword evidence="2" id="KW-0645">Protease</keyword>
<reference evidence="10" key="1">
    <citation type="submission" date="2021-02" db="EMBL/GenBank/DDBJ databases">
        <authorList>
            <person name="Nowell W R."/>
        </authorList>
    </citation>
    <scope>NUCLEOTIDE SEQUENCE</scope>
</reference>
<name>A0A814CWM2_9BILA</name>
<dbReference type="InterPro" id="IPR025660">
    <property type="entry name" value="Pept_his_AS"/>
</dbReference>
<dbReference type="SUPFAM" id="SSF54001">
    <property type="entry name" value="Cysteine proteinases"/>
    <property type="match status" value="1"/>
</dbReference>
<evidence type="ECO:0000256" key="1">
    <source>
        <dbReference type="ARBA" id="ARBA00008455"/>
    </source>
</evidence>
<keyword evidence="5" id="KW-0865">Zymogen</keyword>
<dbReference type="EMBL" id="CAJOBD010000321">
    <property type="protein sequence ID" value="CAF3644464.1"/>
    <property type="molecule type" value="Genomic_DNA"/>
</dbReference>
<evidence type="ECO:0000256" key="6">
    <source>
        <dbReference type="ARBA" id="ARBA00023157"/>
    </source>
</evidence>
<dbReference type="Proteomes" id="UP000663836">
    <property type="component" value="Unassembled WGS sequence"/>
</dbReference>
<dbReference type="GO" id="GO:0006508">
    <property type="term" value="P:proteolysis"/>
    <property type="evidence" value="ECO:0007669"/>
    <property type="project" value="UniProtKB-KW"/>
</dbReference>
<keyword evidence="4" id="KW-0788">Thiol protease</keyword>
<evidence type="ECO:0000256" key="2">
    <source>
        <dbReference type="ARBA" id="ARBA00022670"/>
    </source>
</evidence>
<organism evidence="10 12">
    <name type="scientific">Rotaria sordida</name>
    <dbReference type="NCBI Taxonomy" id="392033"/>
    <lineage>
        <taxon>Eukaryota</taxon>
        <taxon>Metazoa</taxon>
        <taxon>Spiralia</taxon>
        <taxon>Gnathifera</taxon>
        <taxon>Rotifera</taxon>
        <taxon>Eurotatoria</taxon>
        <taxon>Bdelloidea</taxon>
        <taxon>Philodinida</taxon>
        <taxon>Philodinidae</taxon>
        <taxon>Rotaria</taxon>
    </lineage>
</organism>
<evidence type="ECO:0000256" key="7">
    <source>
        <dbReference type="SAM" id="SignalP"/>
    </source>
</evidence>
<dbReference type="InterPro" id="IPR039417">
    <property type="entry name" value="Peptidase_C1A_papain-like"/>
</dbReference>
<evidence type="ECO:0000256" key="4">
    <source>
        <dbReference type="ARBA" id="ARBA00022807"/>
    </source>
</evidence>
<evidence type="ECO:0008006" key="13">
    <source>
        <dbReference type="Google" id="ProtNLM"/>
    </source>
</evidence>
<keyword evidence="7" id="KW-0732">Signal</keyword>
<dbReference type="SMART" id="SM00848">
    <property type="entry name" value="Inhibitor_I29"/>
    <property type="match status" value="1"/>
</dbReference>
<protein>
    <recommendedName>
        <fullName evidence="13">Cathepsin L</fullName>
    </recommendedName>
</protein>
<sequence>MKAVIVLCILVVSAYCAPMLDEQLNNQWTLFKRIYGKQYNSIEEEATRRNIWEANLAKIQKHNLEADLDMYTYTLGMNRFGDMTHEEFIKQMNGLKMTVDPESNNFDHHTFLAPSNVAIPDAVDWRKEGYVTPVKDQGQCGSCWAFSSTGSLEGQHFAKTKQLVSISEQNLVDCSGKFGNMGCNGGWMNTSFQYIKANKGIDTEKSYPYEARDGECRFKKANVGATVTGFVNIKPENETDLQVAIATIGPISVAIDASQGSFQFYSSGVYNEPDCSTTELDHAVLAVGYDTTAKKQQYYIIKNSWGTSWGQKGYIWMSRDKKNQCGIATAACYPLV</sequence>
<dbReference type="Gene3D" id="3.90.70.10">
    <property type="entry name" value="Cysteine proteinases"/>
    <property type="match status" value="1"/>
</dbReference>
<feature type="signal peptide" evidence="7">
    <location>
        <begin position="1"/>
        <end position="16"/>
    </location>
</feature>
<evidence type="ECO:0000313" key="10">
    <source>
        <dbReference type="EMBL" id="CAF0946052.1"/>
    </source>
</evidence>
<dbReference type="CDD" id="cd02248">
    <property type="entry name" value="Peptidase_C1A"/>
    <property type="match status" value="1"/>
</dbReference>
<dbReference type="EMBL" id="CAJNOT010000338">
    <property type="protein sequence ID" value="CAF0946052.1"/>
    <property type="molecule type" value="Genomic_DNA"/>
</dbReference>
<evidence type="ECO:0000313" key="12">
    <source>
        <dbReference type="Proteomes" id="UP000663864"/>
    </source>
</evidence>
<evidence type="ECO:0000259" key="8">
    <source>
        <dbReference type="SMART" id="SM00645"/>
    </source>
</evidence>
<dbReference type="InterPro" id="IPR000169">
    <property type="entry name" value="Pept_cys_AS"/>
</dbReference>
<feature type="domain" description="Cathepsin propeptide inhibitor" evidence="9">
    <location>
        <begin position="28"/>
        <end position="88"/>
    </location>
</feature>
<evidence type="ECO:0000259" key="9">
    <source>
        <dbReference type="SMART" id="SM00848"/>
    </source>
</evidence>
<dbReference type="FunFam" id="3.90.70.10:FF:000006">
    <property type="entry name" value="Cathepsin S"/>
    <property type="match status" value="1"/>
</dbReference>
<evidence type="ECO:0000256" key="3">
    <source>
        <dbReference type="ARBA" id="ARBA00022801"/>
    </source>
</evidence>
<comment type="similarity">
    <text evidence="1">Belongs to the peptidase C1 family.</text>
</comment>
<dbReference type="PANTHER" id="PTHR12411">
    <property type="entry name" value="CYSTEINE PROTEASE FAMILY C1-RELATED"/>
    <property type="match status" value="1"/>
</dbReference>
<keyword evidence="3" id="KW-0378">Hydrolase</keyword>
<dbReference type="Proteomes" id="UP000663864">
    <property type="component" value="Unassembled WGS sequence"/>
</dbReference>
<dbReference type="GO" id="GO:0008234">
    <property type="term" value="F:cysteine-type peptidase activity"/>
    <property type="evidence" value="ECO:0007669"/>
    <property type="project" value="UniProtKB-KW"/>
</dbReference>
<gene>
    <name evidence="11" type="ORF">JBS370_LOCUS5995</name>
    <name evidence="10" type="ORF">ZHD862_LOCUS9738</name>
</gene>
<dbReference type="PROSITE" id="PS00139">
    <property type="entry name" value="THIOL_PROTEASE_CYS"/>
    <property type="match status" value="1"/>
</dbReference>
<dbReference type="Pfam" id="PF00112">
    <property type="entry name" value="Peptidase_C1"/>
    <property type="match status" value="1"/>
</dbReference>
<dbReference type="InterPro" id="IPR013201">
    <property type="entry name" value="Prot_inhib_I29"/>
</dbReference>
<comment type="caution">
    <text evidence="10">The sequence shown here is derived from an EMBL/GenBank/DDBJ whole genome shotgun (WGS) entry which is preliminary data.</text>
</comment>
<dbReference type="PROSITE" id="PS00639">
    <property type="entry name" value="THIOL_PROTEASE_HIS"/>
    <property type="match status" value="1"/>
</dbReference>
<dbReference type="InterPro" id="IPR013128">
    <property type="entry name" value="Peptidase_C1A"/>
</dbReference>
<dbReference type="Pfam" id="PF08246">
    <property type="entry name" value="Inhibitor_I29"/>
    <property type="match status" value="1"/>
</dbReference>
<feature type="domain" description="Peptidase C1A papain C-terminal" evidence="8">
    <location>
        <begin position="119"/>
        <end position="335"/>
    </location>
</feature>
<evidence type="ECO:0000256" key="5">
    <source>
        <dbReference type="ARBA" id="ARBA00023145"/>
    </source>
</evidence>
<dbReference type="AlphaFoldDB" id="A0A814CWM2"/>
<evidence type="ECO:0000313" key="11">
    <source>
        <dbReference type="EMBL" id="CAF3644464.1"/>
    </source>
</evidence>
<keyword evidence="6" id="KW-1015">Disulfide bond</keyword>
<dbReference type="SMART" id="SM00645">
    <property type="entry name" value="Pept_C1"/>
    <property type="match status" value="1"/>
</dbReference>
<dbReference type="InterPro" id="IPR000668">
    <property type="entry name" value="Peptidase_C1A_C"/>
</dbReference>
<dbReference type="PRINTS" id="PR00705">
    <property type="entry name" value="PAPAIN"/>
</dbReference>
<accession>A0A814CWM2</accession>
<proteinExistence type="inferred from homology"/>
<dbReference type="InterPro" id="IPR038765">
    <property type="entry name" value="Papain-like_cys_pep_sf"/>
</dbReference>